<dbReference type="KEGG" id="cwo:Cwoe_5419"/>
<dbReference type="Proteomes" id="UP000008229">
    <property type="component" value="Chromosome"/>
</dbReference>
<sequence length="118" mass="12259" precursor="true">MFPLLRLVVLLALGAALLASDAVAQSQPATTRGGLTERYPLGDRTLESRPPASARLSAPVHLLQSTGRPAAVDAPPADDGSPVIVIVIAAVVLLAIAGAAAQEALEVGWFAKRRRPRH</sequence>
<evidence type="ECO:0000256" key="1">
    <source>
        <dbReference type="SAM" id="MobiDB-lite"/>
    </source>
</evidence>
<evidence type="ECO:0000256" key="2">
    <source>
        <dbReference type="SAM" id="Phobius"/>
    </source>
</evidence>
<dbReference type="STRING" id="469383.Cwoe_5419"/>
<feature type="transmembrane region" description="Helical" evidence="2">
    <location>
        <begin position="83"/>
        <end position="105"/>
    </location>
</feature>
<dbReference type="AlphaFoldDB" id="D3EZI6"/>
<dbReference type="EMBL" id="CP001854">
    <property type="protein sequence ID" value="ADB53824.1"/>
    <property type="molecule type" value="Genomic_DNA"/>
</dbReference>
<keyword evidence="2" id="KW-0812">Transmembrane</keyword>
<keyword evidence="3" id="KW-0732">Signal</keyword>
<accession>D3EZI6</accession>
<gene>
    <name evidence="4" type="ordered locus">Cwoe_5419</name>
</gene>
<proteinExistence type="predicted"/>
<reference evidence="4 5" key="1">
    <citation type="journal article" date="2010" name="Stand. Genomic Sci.">
        <title>Complete genome sequence of Conexibacter woesei type strain (ID131577).</title>
        <authorList>
            <person name="Pukall R."/>
            <person name="Lapidus A."/>
            <person name="Glavina Del Rio T."/>
            <person name="Copeland A."/>
            <person name="Tice H."/>
            <person name="Cheng J.-F."/>
            <person name="Lucas S."/>
            <person name="Chen F."/>
            <person name="Nolan M."/>
            <person name="Bruce D."/>
            <person name="Goodwin L."/>
            <person name="Pitluck S."/>
            <person name="Mavromatis K."/>
            <person name="Ivanova N."/>
            <person name="Ovchinnikova G."/>
            <person name="Pati A."/>
            <person name="Chen A."/>
            <person name="Palaniappan K."/>
            <person name="Land M."/>
            <person name="Hauser L."/>
            <person name="Chang Y.-J."/>
            <person name="Jeffries C.D."/>
            <person name="Chain P."/>
            <person name="Meincke L."/>
            <person name="Sims D."/>
            <person name="Brettin T."/>
            <person name="Detter J.C."/>
            <person name="Rohde M."/>
            <person name="Goeker M."/>
            <person name="Bristow J."/>
            <person name="Eisen J.A."/>
            <person name="Markowitz V."/>
            <person name="Kyrpides N.C."/>
            <person name="Klenk H.-P."/>
            <person name="Hugenholtz P."/>
        </authorList>
    </citation>
    <scope>NUCLEOTIDE SEQUENCE [LARGE SCALE GENOMIC DNA]</scope>
    <source>
        <strain evidence="5">DSM 14684 / CIP 108061 / JCM 11494 / NBRC 100937 / ID131577</strain>
    </source>
</reference>
<keyword evidence="2" id="KW-1133">Transmembrane helix</keyword>
<evidence type="ECO:0000313" key="4">
    <source>
        <dbReference type="EMBL" id="ADB53824.1"/>
    </source>
</evidence>
<dbReference type="RefSeq" id="WP_012936875.1">
    <property type="nucleotide sequence ID" value="NC_013739.1"/>
</dbReference>
<feature type="region of interest" description="Disordered" evidence="1">
    <location>
        <begin position="26"/>
        <end position="53"/>
    </location>
</feature>
<organism evidence="4 5">
    <name type="scientific">Conexibacter woesei (strain DSM 14684 / CCUG 47730 / CIP 108061 / JCM 11494 / NBRC 100937 / ID131577)</name>
    <dbReference type="NCBI Taxonomy" id="469383"/>
    <lineage>
        <taxon>Bacteria</taxon>
        <taxon>Bacillati</taxon>
        <taxon>Actinomycetota</taxon>
        <taxon>Thermoleophilia</taxon>
        <taxon>Solirubrobacterales</taxon>
        <taxon>Conexibacteraceae</taxon>
        <taxon>Conexibacter</taxon>
    </lineage>
</organism>
<evidence type="ECO:0000256" key="3">
    <source>
        <dbReference type="SAM" id="SignalP"/>
    </source>
</evidence>
<reference evidence="5" key="2">
    <citation type="submission" date="2010-01" db="EMBL/GenBank/DDBJ databases">
        <title>The complete genome of Conexibacter woesei DSM 14684.</title>
        <authorList>
            <consortium name="US DOE Joint Genome Institute (JGI-PGF)"/>
            <person name="Lucas S."/>
            <person name="Copeland A."/>
            <person name="Lapidus A."/>
            <person name="Glavina del Rio T."/>
            <person name="Dalin E."/>
            <person name="Tice H."/>
            <person name="Bruce D."/>
            <person name="Goodwin L."/>
            <person name="Pitluck S."/>
            <person name="Kyrpides N."/>
            <person name="Mavromatis K."/>
            <person name="Ivanova N."/>
            <person name="Mikhailova N."/>
            <person name="Chertkov O."/>
            <person name="Brettin T."/>
            <person name="Detter J.C."/>
            <person name="Han C."/>
            <person name="Larimer F."/>
            <person name="Land M."/>
            <person name="Hauser L."/>
            <person name="Markowitz V."/>
            <person name="Cheng J.-F."/>
            <person name="Hugenholtz P."/>
            <person name="Woyke T."/>
            <person name="Wu D."/>
            <person name="Pukall R."/>
            <person name="Steenblock K."/>
            <person name="Schneider S."/>
            <person name="Klenk H.-P."/>
            <person name="Eisen J.A."/>
        </authorList>
    </citation>
    <scope>NUCLEOTIDE SEQUENCE [LARGE SCALE GENOMIC DNA]</scope>
    <source>
        <strain evidence="5">DSM 14684 / CIP 108061 / JCM 11494 / NBRC 100937 / ID131577</strain>
    </source>
</reference>
<evidence type="ECO:0000313" key="5">
    <source>
        <dbReference type="Proteomes" id="UP000008229"/>
    </source>
</evidence>
<dbReference type="HOGENOM" id="CLU_2069099_0_0_11"/>
<keyword evidence="5" id="KW-1185">Reference proteome</keyword>
<name>D3EZI6_CONWI</name>
<feature type="signal peptide" evidence="3">
    <location>
        <begin position="1"/>
        <end position="24"/>
    </location>
</feature>
<keyword evidence="2" id="KW-0472">Membrane</keyword>
<protein>
    <submittedName>
        <fullName evidence="4">Uncharacterized protein</fullName>
    </submittedName>
</protein>
<feature type="chain" id="PRO_5003043370" evidence="3">
    <location>
        <begin position="25"/>
        <end position="118"/>
    </location>
</feature>